<dbReference type="RefSeq" id="WP_194449399.1">
    <property type="nucleotide sequence ID" value="NZ_CP063849.1"/>
</dbReference>
<reference evidence="1 2" key="1">
    <citation type="submission" date="2020-10" db="EMBL/GenBank/DDBJ databases">
        <title>Complete genome sequence of Paludibaculum fermentans P105T, a facultatively anaerobic acidobacterium capable of dissimilatory Fe(III) reduction.</title>
        <authorList>
            <person name="Dedysh S.N."/>
            <person name="Beletsky A.V."/>
            <person name="Kulichevskaya I.S."/>
            <person name="Mardanov A.V."/>
            <person name="Ravin N.V."/>
        </authorList>
    </citation>
    <scope>NUCLEOTIDE SEQUENCE [LARGE SCALE GENOMIC DNA]</scope>
    <source>
        <strain evidence="1 2">P105</strain>
    </source>
</reference>
<dbReference type="SUPFAM" id="SSF53474">
    <property type="entry name" value="alpha/beta-Hydrolases"/>
    <property type="match status" value="1"/>
</dbReference>
<evidence type="ECO:0000313" key="1">
    <source>
        <dbReference type="EMBL" id="QOY87732.1"/>
    </source>
</evidence>
<dbReference type="Proteomes" id="UP000593892">
    <property type="component" value="Chromosome"/>
</dbReference>
<accession>A0A7S7NQ54</accession>
<dbReference type="KEGG" id="pfer:IRI77_34140"/>
<dbReference type="InterPro" id="IPR029058">
    <property type="entry name" value="AB_hydrolase_fold"/>
</dbReference>
<dbReference type="AlphaFoldDB" id="A0A7S7NQ54"/>
<organism evidence="1 2">
    <name type="scientific">Paludibaculum fermentans</name>
    <dbReference type="NCBI Taxonomy" id="1473598"/>
    <lineage>
        <taxon>Bacteria</taxon>
        <taxon>Pseudomonadati</taxon>
        <taxon>Acidobacteriota</taxon>
        <taxon>Terriglobia</taxon>
        <taxon>Bryobacterales</taxon>
        <taxon>Bryobacteraceae</taxon>
        <taxon>Paludibaculum</taxon>
    </lineage>
</organism>
<evidence type="ECO:0008006" key="3">
    <source>
        <dbReference type="Google" id="ProtNLM"/>
    </source>
</evidence>
<sequence>MQKCWALLLLLATVLKADLRLDRKEIRTPAPMPPGSLLIVGFLGAWEHWDNDKRSVRKVALDLRRKQLPGVYVETAGNHDRKTVRKFILEALDQNRNRRLDAAEKQSVEFICYGQSFGGAACVQLASELKKQGIPVRLTIQVDSVGRGDDWIPSNVSRALNLYQHDPGPIQGEGRIKAMDPARTTILGNVRFTYLFRTVDMSDYPWISRRMGVSHWKMDNDPVVWKSVEAAILAEIAAWSAGRAIASAK</sequence>
<proteinExistence type="predicted"/>
<name>A0A7S7NQ54_PALFE</name>
<evidence type="ECO:0000313" key="2">
    <source>
        <dbReference type="Proteomes" id="UP000593892"/>
    </source>
</evidence>
<protein>
    <recommendedName>
        <fullName evidence="3">Thioesterase domain-containing protein</fullName>
    </recommendedName>
</protein>
<dbReference type="EMBL" id="CP063849">
    <property type="protein sequence ID" value="QOY87732.1"/>
    <property type="molecule type" value="Genomic_DNA"/>
</dbReference>
<keyword evidence="2" id="KW-1185">Reference proteome</keyword>
<gene>
    <name evidence="1" type="ORF">IRI77_34140</name>
</gene>